<organism evidence="2 3">
    <name type="scientific">Trichoglossum hirsutum</name>
    <dbReference type="NCBI Taxonomy" id="265104"/>
    <lineage>
        <taxon>Eukaryota</taxon>
        <taxon>Fungi</taxon>
        <taxon>Dikarya</taxon>
        <taxon>Ascomycota</taxon>
        <taxon>Pezizomycotina</taxon>
        <taxon>Geoglossomycetes</taxon>
        <taxon>Geoglossales</taxon>
        <taxon>Geoglossaceae</taxon>
        <taxon>Trichoglossum</taxon>
    </lineage>
</organism>
<dbReference type="EMBL" id="JAGHQM010000014">
    <property type="protein sequence ID" value="KAH0566345.1"/>
    <property type="molecule type" value="Genomic_DNA"/>
</dbReference>
<feature type="region of interest" description="Disordered" evidence="1">
    <location>
        <begin position="1284"/>
        <end position="1319"/>
    </location>
</feature>
<reference evidence="2" key="1">
    <citation type="submission" date="2021-03" db="EMBL/GenBank/DDBJ databases">
        <title>Comparative genomics and phylogenomic investigation of the class Geoglossomycetes provide insights into ecological specialization and systematics.</title>
        <authorList>
            <person name="Melie T."/>
            <person name="Pirro S."/>
            <person name="Miller A.N."/>
            <person name="Quandt A."/>
        </authorList>
    </citation>
    <scope>NUCLEOTIDE SEQUENCE</scope>
    <source>
        <strain evidence="2">CAQ_001_2017</strain>
    </source>
</reference>
<evidence type="ECO:0000256" key="1">
    <source>
        <dbReference type="SAM" id="MobiDB-lite"/>
    </source>
</evidence>
<feature type="compositionally biased region" description="Polar residues" evidence="1">
    <location>
        <begin position="1296"/>
        <end position="1310"/>
    </location>
</feature>
<accession>A0A9P8LJ49</accession>
<protein>
    <submittedName>
        <fullName evidence="2">Uncharacterized protein</fullName>
    </submittedName>
</protein>
<name>A0A9P8LJ49_9PEZI</name>
<dbReference type="Proteomes" id="UP000750711">
    <property type="component" value="Unassembled WGS sequence"/>
</dbReference>
<evidence type="ECO:0000313" key="3">
    <source>
        <dbReference type="Proteomes" id="UP000750711"/>
    </source>
</evidence>
<keyword evidence="3" id="KW-1185">Reference proteome</keyword>
<evidence type="ECO:0000313" key="2">
    <source>
        <dbReference type="EMBL" id="KAH0566345.1"/>
    </source>
</evidence>
<proteinExistence type="predicted"/>
<sequence length="1391" mass="154660">MDNLAIPTDLTAFVLSPKCCDEGLSRIAPITQPNYIGLRLDESLIQHDILDHCDFHLTQPHEFNPRVTDLGTSPPDLRKNRLGVYLHWSLPRLYRSATQYADSSQIAPPKESLPSDADTSQPVYPKVPNRWLVVRRLRDPAKTDPPNKIPQFQTWVVESNRLRRINDIADDVDLETDVSPFVAYEGDSSKPGILATQAEIFIGQRNEHSGWSHGGSGWKEDTSPSARFVDLTIMNAANPLFPDYVPHNASVFSIVDSFAYSDSGSSEVQHLKSAAADYFVIGWHSTSTDGPLGNDIGKSLRDRLPSLFLQTNPMPGPKDPQDIWKDFLGSNSATNVLVYGGIYNVQYDLNGKPKSLADDEAAKFGPDFRMEPLSMGTTPLDAVLTFLEAHKGNVEQVFGAGTSAVTGDILQLASLLYAQDDSYDSRVRAQDMLYTNNWASSQGGFTWKFDGRAAAGGPPPVPDDKTLGHLANLNELQANYDSVSRKLQQMRWNLFAVWWKFVSDRSNWSKDKMDNYKQVVLPPLKEEVKRLSDRLKSLQTQIDAVSGGKTKVDDKDNFPYKRIPLPTYFTRKDPTLCIAGLDSGWPKDFLDKVTAQFDRQLTKPSSAPDIFSGLPNPIPLAGNLQSTANKLLSEFLSRIDVAPKELTKGFKRWGDTDGNPANPFAPMFIEWEALYYHVDRTKWDVGVKSTPLGHAHPQVRFSTASQLFGDTNDQKENQKDFRWLSGRVLILPQPVFSLQNIVKQVIDKKGADFPLTEYQVDEINANVSKLNFISAPLDGLTQHLLTRYVGTHVTPTVRAQGKNVVALQDGIISSSPIGFDSDLITYMDSEVNVTPYGNLLTFDKDVYTKAPFKGVTHGQMMLTKLNIVDKFGQAICVIAPHPPRRVDTVPETPPNAVYPCISDYLTPDVITIDGKQKLNTIYGEPDNVQVGQWPLSRFIQLTPSINQDARINAVFLSTDKLSDDTKYPFWHETVDDIPETPIFGWIVINYQDYGLQFFLPDGTFYREVRVGGPTGSALGGKWLPFDPPKVGGVVKPGTSTRQLDQLIGLLTDPNDNAKFLQGFFDMINGSIMTTPYPPSDYAAYASSLVGKPLALVNVGWSLELSSPALEAQNTLGNLPSGVAKELAQYQFPIKIGDADRPFDGVVGYWNANNTDNGETNWGNLYTYFPSEQSEKIIPIEPDNFLKLSPIYIDPDAKNGGYPVAGIDNPRKYAKYSEARTAQYSVTTMLIDPYTPMHAYSPILPIKTLQLPAWTIQNAFTRMTAFFRLGPNLVSKDIPTPYNANDPLTPESWMKKQVSSNPPSTEISGQATGVPAPQVPPTIRLPIAGKKGLWKWLQPYDVGEKPGGKRVTLYNDIDVEQEDTRIRKDPPPYTFVEGYLQLARPLLNSDVK</sequence>
<gene>
    <name evidence="2" type="ORF">GP486_000251</name>
</gene>
<comment type="caution">
    <text evidence="2">The sequence shown here is derived from an EMBL/GenBank/DDBJ whole genome shotgun (WGS) entry which is preliminary data.</text>
</comment>